<keyword evidence="2" id="KW-1133">Transmembrane helix</keyword>
<feature type="compositionally biased region" description="Basic and acidic residues" evidence="1">
    <location>
        <begin position="107"/>
        <end position="129"/>
    </location>
</feature>
<sequence length="155" mass="16292">MSGGTRAQDLRTLGGQLAGLLWRQHSIYRERNGGIVIRGEHVARWISLSAGGTRQLHVRAGRLLEGGTTAPARAEAVVPRECGLGELAGVCRRLLAETAGGGAPEAPARHPAPDRAERGARRSARSGDSRRRRARWTAGVVLALAAAALAAGLVR</sequence>
<evidence type="ECO:0000256" key="1">
    <source>
        <dbReference type="SAM" id="MobiDB-lite"/>
    </source>
</evidence>
<protein>
    <submittedName>
        <fullName evidence="3">Uncharacterized protein</fullName>
    </submittedName>
</protein>
<dbReference type="AlphaFoldDB" id="A0A4Y3QVJ5"/>
<gene>
    <name evidence="3" type="ORF">SCA03_05810</name>
</gene>
<reference evidence="3 4" key="1">
    <citation type="submission" date="2019-06" db="EMBL/GenBank/DDBJ databases">
        <title>Whole genome shotgun sequence of Streptomyces cacaoi subsp. cacaoi NBRC 12748.</title>
        <authorList>
            <person name="Hosoyama A."/>
            <person name="Uohara A."/>
            <person name="Ohji S."/>
            <person name="Ichikawa N."/>
        </authorList>
    </citation>
    <scope>NUCLEOTIDE SEQUENCE [LARGE SCALE GENOMIC DNA]</scope>
    <source>
        <strain evidence="3 4">NBRC 12748</strain>
    </source>
</reference>
<organism evidence="3 4">
    <name type="scientific">Streptomyces cacaoi</name>
    <dbReference type="NCBI Taxonomy" id="1898"/>
    <lineage>
        <taxon>Bacteria</taxon>
        <taxon>Bacillati</taxon>
        <taxon>Actinomycetota</taxon>
        <taxon>Actinomycetes</taxon>
        <taxon>Kitasatosporales</taxon>
        <taxon>Streptomycetaceae</taxon>
        <taxon>Streptomyces</taxon>
    </lineage>
</organism>
<keyword evidence="2" id="KW-0812">Transmembrane</keyword>
<evidence type="ECO:0000313" key="4">
    <source>
        <dbReference type="Proteomes" id="UP000319210"/>
    </source>
</evidence>
<name>A0A4Y3QVJ5_STRCI</name>
<dbReference type="Proteomes" id="UP000319210">
    <property type="component" value="Unassembled WGS sequence"/>
</dbReference>
<dbReference type="EMBL" id="BJMM01000002">
    <property type="protein sequence ID" value="GEB48030.1"/>
    <property type="molecule type" value="Genomic_DNA"/>
</dbReference>
<feature type="transmembrane region" description="Helical" evidence="2">
    <location>
        <begin position="134"/>
        <end position="154"/>
    </location>
</feature>
<comment type="caution">
    <text evidence="3">The sequence shown here is derived from an EMBL/GenBank/DDBJ whole genome shotgun (WGS) entry which is preliminary data.</text>
</comment>
<proteinExistence type="predicted"/>
<dbReference type="OrthoDB" id="4229869at2"/>
<dbReference type="RefSeq" id="WP_051855503.1">
    <property type="nucleotide sequence ID" value="NZ_BJMM01000002.1"/>
</dbReference>
<accession>A0A4Y3QVJ5</accession>
<feature type="region of interest" description="Disordered" evidence="1">
    <location>
        <begin position="99"/>
        <end position="131"/>
    </location>
</feature>
<keyword evidence="4" id="KW-1185">Reference proteome</keyword>
<evidence type="ECO:0000256" key="2">
    <source>
        <dbReference type="SAM" id="Phobius"/>
    </source>
</evidence>
<evidence type="ECO:0000313" key="3">
    <source>
        <dbReference type="EMBL" id="GEB48030.1"/>
    </source>
</evidence>
<keyword evidence="2" id="KW-0472">Membrane</keyword>